<keyword evidence="1" id="KW-0812">Transmembrane</keyword>
<gene>
    <name evidence="2" type="ORF">B5F11_17400</name>
</gene>
<evidence type="ECO:0000313" key="2">
    <source>
        <dbReference type="EMBL" id="OUP67585.1"/>
    </source>
</evidence>
<feature type="transmembrane region" description="Helical" evidence="1">
    <location>
        <begin position="57"/>
        <end position="78"/>
    </location>
</feature>
<evidence type="ECO:0000256" key="1">
    <source>
        <dbReference type="SAM" id="Phobius"/>
    </source>
</evidence>
<dbReference type="EMBL" id="NFKP01000030">
    <property type="protein sequence ID" value="OUP67585.1"/>
    <property type="molecule type" value="Genomic_DNA"/>
</dbReference>
<reference evidence="3" key="1">
    <citation type="submission" date="2017-04" db="EMBL/GenBank/DDBJ databases">
        <title>Function of individual gut microbiota members based on whole genome sequencing of pure cultures obtained from chicken caecum.</title>
        <authorList>
            <person name="Medvecky M."/>
            <person name="Cejkova D."/>
            <person name="Polansky O."/>
            <person name="Karasova D."/>
            <person name="Kubasova T."/>
            <person name="Cizek A."/>
            <person name="Rychlik I."/>
        </authorList>
    </citation>
    <scope>NUCLEOTIDE SEQUENCE [LARGE SCALE GENOMIC DNA]</scope>
    <source>
        <strain evidence="3">An175</strain>
    </source>
</reference>
<protein>
    <submittedName>
        <fullName evidence="2">Uncharacterized protein</fullName>
    </submittedName>
</protein>
<accession>A0A1Y4MT31</accession>
<sequence length="242" mass="26529">MTSTYQAWLNKDREWIGAYCSRTRKSSLTKVVPLTLLLTALVLGGIGLLNGGGVSGMVTGIIGGLVFGLVICGIYLAILMPSLSPARYTQKLEQSVRELSLNELEREQLGTEMLAALESGEGVVSYQMVGPKSKGTPAQVILTPHYILQEGSTPYAVLIRLSDIAEIRTGSERKIATTHGGSSKTHHYFTLYSIGFYRKDRFERGLEEDDLPDSAMGFFQEDLRDDVVKMMRDGGLRVTSAE</sequence>
<dbReference type="AlphaFoldDB" id="A0A1Y4MT31"/>
<proteinExistence type="predicted"/>
<feature type="transmembrane region" description="Helical" evidence="1">
    <location>
        <begin position="31"/>
        <end position="51"/>
    </location>
</feature>
<name>A0A1Y4MT31_9FIRM</name>
<dbReference type="RefSeq" id="WP_087302973.1">
    <property type="nucleotide sequence ID" value="NZ_NFKP01000030.1"/>
</dbReference>
<dbReference type="Proteomes" id="UP000196386">
    <property type="component" value="Unassembled WGS sequence"/>
</dbReference>
<evidence type="ECO:0000313" key="3">
    <source>
        <dbReference type="Proteomes" id="UP000196386"/>
    </source>
</evidence>
<organism evidence="2 3">
    <name type="scientific">Anaerotruncus colihominis</name>
    <dbReference type="NCBI Taxonomy" id="169435"/>
    <lineage>
        <taxon>Bacteria</taxon>
        <taxon>Bacillati</taxon>
        <taxon>Bacillota</taxon>
        <taxon>Clostridia</taxon>
        <taxon>Eubacteriales</taxon>
        <taxon>Oscillospiraceae</taxon>
        <taxon>Anaerotruncus</taxon>
    </lineage>
</organism>
<keyword evidence="1" id="KW-1133">Transmembrane helix</keyword>
<comment type="caution">
    <text evidence="2">The sequence shown here is derived from an EMBL/GenBank/DDBJ whole genome shotgun (WGS) entry which is preliminary data.</text>
</comment>
<keyword evidence="1" id="KW-0472">Membrane</keyword>